<dbReference type="AlphaFoldDB" id="T0R3C9"/>
<protein>
    <submittedName>
        <fullName evidence="1">Uncharacterized protein</fullName>
    </submittedName>
</protein>
<reference evidence="1 2" key="1">
    <citation type="submission" date="2012-04" db="EMBL/GenBank/DDBJ databases">
        <title>The Genome Sequence of Saprolegnia declina VS20.</title>
        <authorList>
            <consortium name="The Broad Institute Genome Sequencing Platform"/>
            <person name="Russ C."/>
            <person name="Nusbaum C."/>
            <person name="Tyler B."/>
            <person name="van West P."/>
            <person name="Dieguez-Uribeondo J."/>
            <person name="de Bruijn I."/>
            <person name="Tripathy S."/>
            <person name="Jiang R."/>
            <person name="Young S.K."/>
            <person name="Zeng Q."/>
            <person name="Gargeya S."/>
            <person name="Fitzgerald M."/>
            <person name="Haas B."/>
            <person name="Abouelleil A."/>
            <person name="Alvarado L."/>
            <person name="Arachchi H.M."/>
            <person name="Berlin A."/>
            <person name="Chapman S.B."/>
            <person name="Goldberg J."/>
            <person name="Griggs A."/>
            <person name="Gujja S."/>
            <person name="Hansen M."/>
            <person name="Howarth C."/>
            <person name="Imamovic A."/>
            <person name="Larimer J."/>
            <person name="McCowen C."/>
            <person name="Montmayeur A."/>
            <person name="Murphy C."/>
            <person name="Neiman D."/>
            <person name="Pearson M."/>
            <person name="Priest M."/>
            <person name="Roberts A."/>
            <person name="Saif S."/>
            <person name="Shea T."/>
            <person name="Sisk P."/>
            <person name="Sykes S."/>
            <person name="Wortman J."/>
            <person name="Nusbaum C."/>
            <person name="Birren B."/>
        </authorList>
    </citation>
    <scope>NUCLEOTIDE SEQUENCE [LARGE SCALE GENOMIC DNA]</scope>
    <source>
        <strain evidence="1 2">VS20</strain>
    </source>
</reference>
<gene>
    <name evidence="1" type="ORF">SDRG_15645</name>
</gene>
<dbReference type="EMBL" id="JH767228">
    <property type="protein sequence ID" value="EQC26553.1"/>
    <property type="molecule type" value="Genomic_DNA"/>
</dbReference>
<dbReference type="VEuPathDB" id="FungiDB:SDRG_15645"/>
<dbReference type="InParanoid" id="T0R3C9"/>
<proteinExistence type="predicted"/>
<keyword evidence="2" id="KW-1185">Reference proteome</keyword>
<dbReference type="GeneID" id="19956372"/>
<name>T0R3C9_SAPDV</name>
<dbReference type="Proteomes" id="UP000030762">
    <property type="component" value="Unassembled WGS sequence"/>
</dbReference>
<dbReference type="RefSeq" id="XP_008620047.1">
    <property type="nucleotide sequence ID" value="XM_008621825.1"/>
</dbReference>
<sequence length="841" mass="91847">MADATPAYQGYLRTLATLARSETPCVVGVVAAVHRGLVAVERLSNRTYERIGWPLSSSQGAYLFRRHAHDGTTCIIPATRLLVHDGAIVPIALHCTDTLLRPPRRVVLRMSHLVLTRAGGDVGPYLPTRSPPQGVFGYVVLLLPTSATGGTLTLTPTSTLLRWRQGQDGAILGTFHDAEHATFDSVQTGYRIALVYAIVYTEHVSRLNLLEQLPVWASQLQATATTYAWHWRRTYTDLEFSVLAPPDMRVVAALVGSNCFDVAFARILWSQRDALWIVVKAVLHPESQLLASVYLAGQALPAVLNATPTPPDDGAITTCLVFWSRLHRHRLPGFRRTLTQLERVLQHGLGACATHLVTSLIDMLFDASALPAHRYLDVPDAVQLGRVLTQYRRVVLLQLLVVSYVPVAVTRSQLGRFLHWLPTAITEVGCDPLASALLQLVDEQTCTWCVVSDVLSFLVDLMQLSERSETGDFVKMGYQRLLPQLLLCHDAPSTPTASRRIVSALLCLENFAVARTEADVRGRLARLPSSVLGTIDTYLQPSLMSVLAARADVWDPMSVVAPVLVTLLDALPALHVPTYVAYVLDAFDARPPAFNATGLGSIFALSPSRFERCVERYMGAFDSDIALASVKYLQRIETVPPLVHSCLLTSAMLVLAQVRRLAAGEHPIPAVLPAAVEMLYRLGFGHALVGYLNALTPTTLHVARRVLLPVYDVVVQHAPGGVLTELLRQLVLVHLASVPPVHRPDWALAAPALPCHCAMCSDVHAFLASPTRGAWEACVDHVCVQLDGYLRFAAVALASLGVLVTTHDARLLLQKHRYHDVAAYEADVATIARLSEAAPVK</sequence>
<evidence type="ECO:0000313" key="2">
    <source>
        <dbReference type="Proteomes" id="UP000030762"/>
    </source>
</evidence>
<accession>T0R3C9</accession>
<evidence type="ECO:0000313" key="1">
    <source>
        <dbReference type="EMBL" id="EQC26553.1"/>
    </source>
</evidence>
<organism evidence="1 2">
    <name type="scientific">Saprolegnia diclina (strain VS20)</name>
    <dbReference type="NCBI Taxonomy" id="1156394"/>
    <lineage>
        <taxon>Eukaryota</taxon>
        <taxon>Sar</taxon>
        <taxon>Stramenopiles</taxon>
        <taxon>Oomycota</taxon>
        <taxon>Saprolegniomycetes</taxon>
        <taxon>Saprolegniales</taxon>
        <taxon>Saprolegniaceae</taxon>
        <taxon>Saprolegnia</taxon>
    </lineage>
</organism>